<evidence type="ECO:0000313" key="2">
    <source>
        <dbReference type="EMBL" id="GAI24087.1"/>
    </source>
</evidence>
<dbReference type="AlphaFoldDB" id="X1LXH7"/>
<comment type="caution">
    <text evidence="2">The sequence shown here is derived from an EMBL/GenBank/DDBJ whole genome shotgun (WGS) entry which is preliminary data.</text>
</comment>
<feature type="region of interest" description="Disordered" evidence="1">
    <location>
        <begin position="1"/>
        <end position="20"/>
    </location>
</feature>
<feature type="non-terminal residue" evidence="2">
    <location>
        <position position="1"/>
    </location>
</feature>
<accession>X1LXH7</accession>
<proteinExistence type="predicted"/>
<name>X1LXH7_9ZZZZ</name>
<reference evidence="2" key="1">
    <citation type="journal article" date="2014" name="Front. Microbiol.">
        <title>High frequency of phylogenetically diverse reductive dehalogenase-homologous genes in deep subseafloor sedimentary metagenomes.</title>
        <authorList>
            <person name="Kawai M."/>
            <person name="Futagami T."/>
            <person name="Toyoda A."/>
            <person name="Takaki Y."/>
            <person name="Nishi S."/>
            <person name="Hori S."/>
            <person name="Arai W."/>
            <person name="Tsubouchi T."/>
            <person name="Morono Y."/>
            <person name="Uchiyama I."/>
            <person name="Ito T."/>
            <person name="Fujiyama A."/>
            <person name="Inagaki F."/>
            <person name="Takami H."/>
        </authorList>
    </citation>
    <scope>NUCLEOTIDE SEQUENCE</scope>
    <source>
        <strain evidence="2">Expedition CK06-06</strain>
    </source>
</reference>
<organism evidence="2">
    <name type="scientific">marine sediment metagenome</name>
    <dbReference type="NCBI Taxonomy" id="412755"/>
    <lineage>
        <taxon>unclassified sequences</taxon>
        <taxon>metagenomes</taxon>
        <taxon>ecological metagenomes</taxon>
    </lineage>
</organism>
<gene>
    <name evidence="2" type="ORF">S06H3_31762</name>
</gene>
<evidence type="ECO:0000256" key="1">
    <source>
        <dbReference type="SAM" id="MobiDB-lite"/>
    </source>
</evidence>
<protein>
    <submittedName>
        <fullName evidence="2">Uncharacterized protein</fullName>
    </submittedName>
</protein>
<sequence length="50" mass="5603">GGRELEGGRNSPSPYSSPFKGEEVMRNYAEDYISISHSNWDNVAWRGGKN</sequence>
<dbReference type="EMBL" id="BARV01018825">
    <property type="protein sequence ID" value="GAI24087.1"/>
    <property type="molecule type" value="Genomic_DNA"/>
</dbReference>